<evidence type="ECO:0000313" key="1">
    <source>
        <dbReference type="EMBL" id="QJA78366.1"/>
    </source>
</evidence>
<organism evidence="1">
    <name type="scientific">viral metagenome</name>
    <dbReference type="NCBI Taxonomy" id="1070528"/>
    <lineage>
        <taxon>unclassified sequences</taxon>
        <taxon>metagenomes</taxon>
        <taxon>organismal metagenomes</taxon>
    </lineage>
</organism>
<reference evidence="1" key="1">
    <citation type="submission" date="2020-03" db="EMBL/GenBank/DDBJ databases">
        <title>The deep terrestrial virosphere.</title>
        <authorList>
            <person name="Holmfeldt K."/>
            <person name="Nilsson E."/>
            <person name="Simone D."/>
            <person name="Lopez-Fernandez M."/>
            <person name="Wu X."/>
            <person name="de Brujin I."/>
            <person name="Lundin D."/>
            <person name="Andersson A."/>
            <person name="Bertilsson S."/>
            <person name="Dopson M."/>
        </authorList>
    </citation>
    <scope>NUCLEOTIDE SEQUENCE</scope>
    <source>
        <strain evidence="1">MM415A01080</strain>
    </source>
</reference>
<sequence length="135" mass="15099">MTQSDIVKRIESICYEFDSRVEAVGLAVARLELAKALAECEEVQSAKRFDEEARMRETPQYGMPHPAIQETAIREALAEAVTTLYYRHNSDYGAALWAIIKILGGEEVANLLENDGEAAYIKYAVPFRNTGVNNE</sequence>
<dbReference type="AlphaFoldDB" id="A0A6M3K9D9"/>
<name>A0A6M3K9D9_9ZZZZ</name>
<dbReference type="EMBL" id="MT142333">
    <property type="protein sequence ID" value="QJA78366.1"/>
    <property type="molecule type" value="Genomic_DNA"/>
</dbReference>
<accession>A0A6M3K9D9</accession>
<protein>
    <submittedName>
        <fullName evidence="1">Uncharacterized protein</fullName>
    </submittedName>
</protein>
<gene>
    <name evidence="1" type="ORF">MM415A01080_0013</name>
</gene>
<proteinExistence type="predicted"/>